<dbReference type="SUPFAM" id="SSF52540">
    <property type="entry name" value="P-loop containing nucleoside triphosphate hydrolases"/>
    <property type="match status" value="1"/>
</dbReference>
<dbReference type="InterPro" id="IPR050534">
    <property type="entry name" value="Coronavir_polyprotein_1ab"/>
</dbReference>
<evidence type="ECO:0000256" key="3">
    <source>
        <dbReference type="ARBA" id="ARBA00022801"/>
    </source>
</evidence>
<evidence type="ECO:0000259" key="7">
    <source>
        <dbReference type="Pfam" id="PF13086"/>
    </source>
</evidence>
<dbReference type="InterPro" id="IPR041679">
    <property type="entry name" value="DNA2/NAM7-like_C"/>
</dbReference>
<dbReference type="InterPro" id="IPR041677">
    <property type="entry name" value="DNA2/NAM7_AAA_11"/>
</dbReference>
<evidence type="ECO:0000256" key="4">
    <source>
        <dbReference type="ARBA" id="ARBA00022806"/>
    </source>
</evidence>
<keyword evidence="2" id="KW-0547">Nucleotide-binding</keyword>
<comment type="caution">
    <text evidence="9">The sequence shown here is derived from an EMBL/GenBank/DDBJ whole genome shotgun (WGS) entry which is preliminary data.</text>
</comment>
<name>A0ABV6QHW9_9ACTN</name>
<feature type="coiled-coil region" evidence="6">
    <location>
        <begin position="501"/>
        <end position="554"/>
    </location>
</feature>
<evidence type="ECO:0000256" key="1">
    <source>
        <dbReference type="ARBA" id="ARBA00007913"/>
    </source>
</evidence>
<keyword evidence="10" id="KW-1185">Reference proteome</keyword>
<feature type="domain" description="DNA2/NAM7 helicase-like C-terminal" evidence="8">
    <location>
        <begin position="844"/>
        <end position="1006"/>
    </location>
</feature>
<feature type="domain" description="DNA2/NAM7 helicase helicase" evidence="7">
    <location>
        <begin position="275"/>
        <end position="790"/>
    </location>
</feature>
<dbReference type="Pfam" id="PF13086">
    <property type="entry name" value="AAA_11"/>
    <property type="match status" value="1"/>
</dbReference>
<dbReference type="EMBL" id="JBHLTC010000010">
    <property type="protein sequence ID" value="MFC0624229.1"/>
    <property type="molecule type" value="Genomic_DNA"/>
</dbReference>
<evidence type="ECO:0000313" key="10">
    <source>
        <dbReference type="Proteomes" id="UP001589890"/>
    </source>
</evidence>
<dbReference type="EC" id="3.6.4.-" evidence="9"/>
<keyword evidence="5" id="KW-0067">ATP-binding</keyword>
<dbReference type="Gene3D" id="3.40.50.300">
    <property type="entry name" value="P-loop containing nucleotide triphosphate hydrolases"/>
    <property type="match status" value="2"/>
</dbReference>
<keyword evidence="4 9" id="KW-0347">Helicase</keyword>
<dbReference type="InterPro" id="IPR027417">
    <property type="entry name" value="P-loop_NTPase"/>
</dbReference>
<dbReference type="Pfam" id="PF13087">
    <property type="entry name" value="AAA_12"/>
    <property type="match status" value="1"/>
</dbReference>
<evidence type="ECO:0000313" key="9">
    <source>
        <dbReference type="EMBL" id="MFC0624229.1"/>
    </source>
</evidence>
<keyword evidence="3 9" id="KW-0378">Hydrolase</keyword>
<evidence type="ECO:0000259" key="8">
    <source>
        <dbReference type="Pfam" id="PF13087"/>
    </source>
</evidence>
<accession>A0ABV6QHW9</accession>
<dbReference type="Proteomes" id="UP001589890">
    <property type="component" value="Unassembled WGS sequence"/>
</dbReference>
<dbReference type="RefSeq" id="WP_380045247.1">
    <property type="nucleotide sequence ID" value="NZ_JBHLTC010000010.1"/>
</dbReference>
<gene>
    <name evidence="9" type="ORF">ACFFGN_09155</name>
</gene>
<evidence type="ECO:0000256" key="2">
    <source>
        <dbReference type="ARBA" id="ARBA00022741"/>
    </source>
</evidence>
<evidence type="ECO:0000256" key="5">
    <source>
        <dbReference type="ARBA" id="ARBA00022840"/>
    </source>
</evidence>
<comment type="similarity">
    <text evidence="1">Belongs to the DNA2/NAM7 helicase family.</text>
</comment>
<organism evidence="9 10">
    <name type="scientific">Kribbella deserti</name>
    <dbReference type="NCBI Taxonomy" id="1926257"/>
    <lineage>
        <taxon>Bacteria</taxon>
        <taxon>Bacillati</taxon>
        <taxon>Actinomycetota</taxon>
        <taxon>Actinomycetes</taxon>
        <taxon>Propionibacteriales</taxon>
        <taxon>Kribbellaceae</taxon>
        <taxon>Kribbella</taxon>
    </lineage>
</organism>
<keyword evidence="6" id="KW-0175">Coiled coil</keyword>
<evidence type="ECO:0000256" key="6">
    <source>
        <dbReference type="SAM" id="Coils"/>
    </source>
</evidence>
<dbReference type="PANTHER" id="PTHR43788:SF8">
    <property type="entry name" value="DNA-BINDING PROTEIN SMUBP-2"/>
    <property type="match status" value="1"/>
</dbReference>
<dbReference type="GO" id="GO:0004386">
    <property type="term" value="F:helicase activity"/>
    <property type="evidence" value="ECO:0007669"/>
    <property type="project" value="UniProtKB-KW"/>
</dbReference>
<dbReference type="PANTHER" id="PTHR43788">
    <property type="entry name" value="DNA2/NAM7 HELICASE FAMILY MEMBER"/>
    <property type="match status" value="1"/>
</dbReference>
<sequence>MPKVDFDQRVYLASADRPLPWQAGHPIQRIRLREKQQWRHTVFLGLFPLTAVFEVLQTAFPAAEHAFDERPNGESALAAFLVGPDGRPALDSAILSSCAWATGRSRSPGPSQRGWLDGFEEVQAKFSEHLAELWSVSGEEDVDAPVPAVVEPLDFEGLATIRDLAGALLGVRTLLGTAEIRIRSEIVSSRTAEASTGLDFLNSFIADDLEMVAKRVRQGDIGTTLHAYLTANEGLNRQDRIDIRNDLDAVLSATAPAKAPLGRWPSTLDQPLVLSQQLAVNTALAMPRESSGLLAVNGPPGTGKTTMLRDLMAALIVERATRLSELSHPADAFTGTLRWSTNGYRRTVPRWRPELTGFEMVVTSANNGAVENITNEIPALDAIDRRWHQEATNVGYFADIAARTINAGNETGAAEIEAWALLAARLGNKKNRSSFVNAFWWPSKVEQGEPLPGIEAQLREYEAATPEHDWKAAVANFRAARLRSLRFRQQRQKVYDALSAMPGLQREVEEAATTLANLQAQYSDAQRRTEAARRALIEAEAERDRQLNRRAENRRFRPNLLETVITLGRAYRAWQESDRDLAHRVMAGEGQVEQAHVELTRMRLTAEHAGAALTEKQAAKEAADRDLAKASADLKDVAAALGPAFPSDTWWKDRETRELGTLWIDQSWDRARSEFLLAALRLHKDFLQHVPTQMRQGLQAAMDVVSGSAPRDLPAKSALAAWQTLFFVVPVVSTTFASFARLFSHLDQESLGWLFIDEAGQATPQAAVGALWRSQHAVVVGDPLQLEPVTSIPHRAEQAIRQEYDVDEQWLTGRTSVQRVADRLNRLGTYLHETDGMIWVGSPLTVHRRCDAPMFDIANTIAYDGLMIDGTPVAKSAEFRAAHSALPESKWIDVPSDNAQGHWIPAEGAVLERILLKLRGLGVDMSKVMIIAPFRDVARRVRQIAPRETVAGTVHTAQGKQADIVILILGSDPNSVGARRWAASKPNLLNVAVSRAKRRLYVIGDHAAWAPQRHFDVMARALPRADPRPQD</sequence>
<protein>
    <submittedName>
        <fullName evidence="9">DEAD/DEAH box helicase</fullName>
        <ecNumber evidence="9">3.6.4.-</ecNumber>
    </submittedName>
</protein>
<dbReference type="GO" id="GO:0016787">
    <property type="term" value="F:hydrolase activity"/>
    <property type="evidence" value="ECO:0007669"/>
    <property type="project" value="UniProtKB-KW"/>
</dbReference>
<proteinExistence type="inferred from homology"/>
<reference evidence="9 10" key="1">
    <citation type="submission" date="2024-09" db="EMBL/GenBank/DDBJ databases">
        <authorList>
            <person name="Sun Q."/>
            <person name="Mori K."/>
        </authorList>
    </citation>
    <scope>NUCLEOTIDE SEQUENCE [LARGE SCALE GENOMIC DNA]</scope>
    <source>
        <strain evidence="9 10">CGMCC 1.15906</strain>
    </source>
</reference>